<sequence length="262" mass="30449">MRFKLVLQIDKKYGNRLPFNYQYEQMAVIYKILSLSSESYANWLHDNGFELDGKQFKLFTYSSLIIPSRWLDKEHGCLHINSDTVEWYISFLPEKSTRQFIQGIFMEQTFQLGNRQNVVQFKVQSVEMLPALDCEEEADFRTLSPMCISRREENDKTVYLSPVDPYAKGAILMSLLNRYVAYYGKPYQGILNYDFTVTNVLKSKLITIKADTPQQTRVKGFLCEFRMKAPKELMNIMYESGIAEKGSSGFGMVEKIDKSSLK</sequence>
<dbReference type="NCBIfam" id="TIGR01877">
    <property type="entry name" value="cas_cas6"/>
    <property type="match status" value="1"/>
</dbReference>
<evidence type="ECO:0000256" key="3">
    <source>
        <dbReference type="ARBA" id="ARBA00023118"/>
    </source>
</evidence>
<protein>
    <recommendedName>
        <fullName evidence="4">CRISPR-associated endoribonuclease</fullName>
    </recommendedName>
</protein>
<dbReference type="PANTHER" id="PTHR36984:SF1">
    <property type="entry name" value="CRISPR-ASSOCIATED ENDORIBONUCLEASE CAS6 1"/>
    <property type="match status" value="1"/>
</dbReference>
<dbReference type="InterPro" id="IPR049435">
    <property type="entry name" value="Cas_Cas6_C"/>
</dbReference>
<comment type="caution">
    <text evidence="6">The sequence shown here is derived from an EMBL/GenBank/DDBJ whole genome shotgun (WGS) entry which is preliminary data.</text>
</comment>
<evidence type="ECO:0000313" key="7">
    <source>
        <dbReference type="Proteomes" id="UP000644010"/>
    </source>
</evidence>
<dbReference type="InterPro" id="IPR045747">
    <property type="entry name" value="CRISPR-assoc_prot_Cas6_N_sf"/>
</dbReference>
<accession>A0ABR7E4W5</accession>
<reference evidence="6 7" key="1">
    <citation type="submission" date="2020-08" db="EMBL/GenBank/DDBJ databases">
        <title>Genome public.</title>
        <authorList>
            <person name="Liu C."/>
            <person name="Sun Q."/>
        </authorList>
    </citation>
    <scope>NUCLEOTIDE SEQUENCE [LARGE SCALE GENOMIC DNA]</scope>
    <source>
        <strain evidence="6 7">BX2</strain>
    </source>
</reference>
<dbReference type="Pfam" id="PF01881">
    <property type="entry name" value="Cas_Cas6_C"/>
    <property type="match status" value="1"/>
</dbReference>
<evidence type="ECO:0000313" key="6">
    <source>
        <dbReference type="EMBL" id="MBC5644816.1"/>
    </source>
</evidence>
<name>A0ABR7E4W5_9BACT</name>
<keyword evidence="7" id="KW-1185">Reference proteome</keyword>
<evidence type="ECO:0000256" key="2">
    <source>
        <dbReference type="ARBA" id="ARBA00022884"/>
    </source>
</evidence>
<dbReference type="Proteomes" id="UP000644010">
    <property type="component" value="Unassembled WGS sequence"/>
</dbReference>
<evidence type="ECO:0000256" key="1">
    <source>
        <dbReference type="ARBA" id="ARBA00005937"/>
    </source>
</evidence>
<dbReference type="PANTHER" id="PTHR36984">
    <property type="entry name" value="CRISPR-ASSOCIATED ENDORIBONUCLEASE CAS6 1"/>
    <property type="match status" value="1"/>
</dbReference>
<gene>
    <name evidence="6" type="primary">cas6</name>
    <name evidence="6" type="ORF">H8S77_18200</name>
</gene>
<keyword evidence="2" id="KW-0694">RNA-binding</keyword>
<dbReference type="PIRSF" id="PIRSF005054">
    <property type="entry name" value="PF1131"/>
    <property type="match status" value="1"/>
</dbReference>
<evidence type="ECO:0000259" key="5">
    <source>
        <dbReference type="Pfam" id="PF01881"/>
    </source>
</evidence>
<comment type="function">
    <text evidence="4">CRISPR (clustered regularly interspaced short palindromic repeat), is an adaptive immune system that provides protection against mobile genetic elements (viruses, transposable elements and conjugative plasmids). CRISPR clusters contain sequences complementary to antecedent mobile elements and target invading nucleic acids. CRISPR clusters are transcribed and processed into CRISPR RNA (crRNA).</text>
</comment>
<organism evidence="6 7">
    <name type="scientific">Parabacteroides segnis</name>
    <dbReference type="NCBI Taxonomy" id="2763058"/>
    <lineage>
        <taxon>Bacteria</taxon>
        <taxon>Pseudomonadati</taxon>
        <taxon>Bacteroidota</taxon>
        <taxon>Bacteroidia</taxon>
        <taxon>Bacteroidales</taxon>
        <taxon>Tannerellaceae</taxon>
        <taxon>Parabacteroides</taxon>
    </lineage>
</organism>
<dbReference type="Gene3D" id="3.30.70.1890">
    <property type="match status" value="1"/>
</dbReference>
<dbReference type="RefSeq" id="WP_186960619.1">
    <property type="nucleotide sequence ID" value="NZ_JACOOI010000022.1"/>
</dbReference>
<dbReference type="Pfam" id="PF21350">
    <property type="entry name" value="Cas6_I-A"/>
    <property type="match status" value="1"/>
</dbReference>
<feature type="domain" description="CRISPR associated protein Cas6 C-terminal" evidence="5">
    <location>
        <begin position="135"/>
        <end position="254"/>
    </location>
</feature>
<dbReference type="Gene3D" id="3.30.70.1900">
    <property type="match status" value="1"/>
</dbReference>
<comment type="similarity">
    <text evidence="1 4">Belongs to the CRISPR-associated protein Cas6/Cse3/CasE family.</text>
</comment>
<evidence type="ECO:0000256" key="4">
    <source>
        <dbReference type="PIRNR" id="PIRNR005054"/>
    </source>
</evidence>
<dbReference type="CDD" id="cd21140">
    <property type="entry name" value="Cas6_I-like"/>
    <property type="match status" value="1"/>
</dbReference>
<keyword evidence="3" id="KW-0051">Antiviral defense</keyword>
<dbReference type="InterPro" id="IPR010156">
    <property type="entry name" value="CRISPR-assoc_prot_Cas6"/>
</dbReference>
<proteinExistence type="inferred from homology"/>
<dbReference type="EMBL" id="JACOOI010000022">
    <property type="protein sequence ID" value="MBC5644816.1"/>
    <property type="molecule type" value="Genomic_DNA"/>
</dbReference>